<dbReference type="InterPro" id="IPR017930">
    <property type="entry name" value="Myb_dom"/>
</dbReference>
<feature type="compositionally biased region" description="Polar residues" evidence="7">
    <location>
        <begin position="163"/>
        <end position="178"/>
    </location>
</feature>
<dbReference type="PROSITE" id="PS51294">
    <property type="entry name" value="HTH_MYB"/>
    <property type="match status" value="2"/>
</dbReference>
<dbReference type="EnsemblPlants" id="EMT20255">
    <property type="protein sequence ID" value="EMT20255"/>
    <property type="gene ID" value="F775_18231"/>
</dbReference>
<dbReference type="InterPro" id="IPR001005">
    <property type="entry name" value="SANT/Myb"/>
</dbReference>
<comment type="subcellular location">
    <subcellularLocation>
        <location evidence="1">Nucleus</location>
    </subcellularLocation>
</comment>
<keyword evidence="3" id="KW-0805">Transcription regulation</keyword>
<dbReference type="FunFam" id="1.10.10.60:FF:000310">
    <property type="entry name" value="MYB transcription factor"/>
    <property type="match status" value="1"/>
</dbReference>
<evidence type="ECO:0000256" key="4">
    <source>
        <dbReference type="ARBA" id="ARBA00023125"/>
    </source>
</evidence>
<name>R7WFT2_AEGTA</name>
<protein>
    <submittedName>
        <fullName evidence="8">Myb-related protein Zm1</fullName>
    </submittedName>
</protein>
<evidence type="ECO:0000256" key="3">
    <source>
        <dbReference type="ARBA" id="ARBA00023015"/>
    </source>
</evidence>
<keyword evidence="6" id="KW-0539">Nucleus</keyword>
<dbReference type="PANTHER" id="PTHR10641">
    <property type="entry name" value="MYB FAMILY TRANSCRIPTION FACTOR"/>
    <property type="match status" value="1"/>
</dbReference>
<organism evidence="8">
    <name type="scientific">Aegilops tauschii</name>
    <name type="common">Tausch's goatgrass</name>
    <name type="synonym">Aegilops squarrosa</name>
    <dbReference type="NCBI Taxonomy" id="37682"/>
    <lineage>
        <taxon>Eukaryota</taxon>
        <taxon>Viridiplantae</taxon>
        <taxon>Streptophyta</taxon>
        <taxon>Embryophyta</taxon>
        <taxon>Tracheophyta</taxon>
        <taxon>Spermatophyta</taxon>
        <taxon>Magnoliopsida</taxon>
        <taxon>Liliopsida</taxon>
        <taxon>Poales</taxon>
        <taxon>Poaceae</taxon>
        <taxon>BOP clade</taxon>
        <taxon>Pooideae</taxon>
        <taxon>Triticodae</taxon>
        <taxon>Triticeae</taxon>
        <taxon>Triticinae</taxon>
        <taxon>Aegilops</taxon>
    </lineage>
</organism>
<dbReference type="InterPro" id="IPR009057">
    <property type="entry name" value="Homeodomain-like_sf"/>
</dbReference>
<evidence type="ECO:0000256" key="6">
    <source>
        <dbReference type="ARBA" id="ARBA00023242"/>
    </source>
</evidence>
<dbReference type="SMART" id="SM00717">
    <property type="entry name" value="SANT"/>
    <property type="match status" value="2"/>
</dbReference>
<accession>R7WFT2</accession>
<proteinExistence type="predicted"/>
<dbReference type="AlphaFoldDB" id="R7WFT2"/>
<sequence>MGKGRAPCCAKVGLNRGSWTPEEDMRLIAYIHKYGHANWRALPKQAGLLRCGKSCRLRWINYLRPDLKRGNFTVEEEETLIKLHNMLGNKWSKIAACLPGRTDNEIKNVWNTHLKKRVAASAGEQKKGGAKGKKKTTCVDVPAPSPSPSPSSSTTTTTTTTTNCSSGESGEQSNTSNELEFELDKIEIPMLDLGFDLDMLLDTVTNTHCPVISSAPTSTCSSASPPPQNGDRPDKISHSNTTFKGVIPGPEARCTGSLILEVVFGSPDNFRSEKLNFDIAPFRSGYQALLGRAAFARFNAVPHYASLKLKMSGPRGIITISGNIERSLRAEECATALTAEH</sequence>
<dbReference type="SUPFAM" id="SSF46689">
    <property type="entry name" value="Homeodomain-like"/>
    <property type="match status" value="1"/>
</dbReference>
<dbReference type="CDD" id="cd00167">
    <property type="entry name" value="SANT"/>
    <property type="match status" value="2"/>
</dbReference>
<dbReference type="Pfam" id="PF00249">
    <property type="entry name" value="Myb_DNA-binding"/>
    <property type="match status" value="2"/>
</dbReference>
<keyword evidence="5" id="KW-0804">Transcription</keyword>
<evidence type="ECO:0000256" key="5">
    <source>
        <dbReference type="ARBA" id="ARBA00023163"/>
    </source>
</evidence>
<dbReference type="FunFam" id="1.10.10.60:FF:000001">
    <property type="entry name" value="MYB-related transcription factor"/>
    <property type="match status" value="1"/>
</dbReference>
<feature type="compositionally biased region" description="Low complexity" evidence="7">
    <location>
        <begin position="150"/>
        <end position="162"/>
    </location>
</feature>
<feature type="region of interest" description="Disordered" evidence="7">
    <location>
        <begin position="120"/>
        <end position="178"/>
    </location>
</feature>
<dbReference type="InterPro" id="IPR015495">
    <property type="entry name" value="Myb_TF_plants"/>
</dbReference>
<evidence type="ECO:0000256" key="7">
    <source>
        <dbReference type="SAM" id="MobiDB-lite"/>
    </source>
</evidence>
<evidence type="ECO:0000256" key="1">
    <source>
        <dbReference type="ARBA" id="ARBA00004123"/>
    </source>
</evidence>
<dbReference type="PROSITE" id="PS50090">
    <property type="entry name" value="MYB_LIKE"/>
    <property type="match status" value="2"/>
</dbReference>
<feature type="region of interest" description="Disordered" evidence="7">
    <location>
        <begin position="215"/>
        <end position="243"/>
    </location>
</feature>
<keyword evidence="4" id="KW-0238">DNA-binding</keyword>
<dbReference type="GO" id="GO:0005634">
    <property type="term" value="C:nucleus"/>
    <property type="evidence" value="ECO:0007669"/>
    <property type="project" value="UniProtKB-SubCell"/>
</dbReference>
<reference evidence="8" key="1">
    <citation type="submission" date="2015-06" db="UniProtKB">
        <authorList>
            <consortium name="EnsemblPlants"/>
        </authorList>
    </citation>
    <scope>IDENTIFICATION</scope>
</reference>
<dbReference type="ExpressionAtlas" id="R7WFT2">
    <property type="expression patterns" value="baseline"/>
</dbReference>
<dbReference type="GO" id="GO:0003677">
    <property type="term" value="F:DNA binding"/>
    <property type="evidence" value="ECO:0007669"/>
    <property type="project" value="UniProtKB-KW"/>
</dbReference>
<evidence type="ECO:0000313" key="8">
    <source>
        <dbReference type="EnsemblPlants" id="EMT20255"/>
    </source>
</evidence>
<evidence type="ECO:0000256" key="2">
    <source>
        <dbReference type="ARBA" id="ARBA00022737"/>
    </source>
</evidence>
<dbReference type="Gene3D" id="1.10.10.60">
    <property type="entry name" value="Homeodomain-like"/>
    <property type="match status" value="2"/>
</dbReference>
<keyword evidence="2" id="KW-0677">Repeat</keyword>
<dbReference type="PANTHER" id="PTHR10641:SF1103">
    <property type="entry name" value="TRANSCRIPTION FACTOR MYB72"/>
    <property type="match status" value="1"/>
</dbReference>